<dbReference type="PROSITE" id="PS51186">
    <property type="entry name" value="GNAT"/>
    <property type="match status" value="1"/>
</dbReference>
<dbReference type="CDD" id="cd04301">
    <property type="entry name" value="NAT_SF"/>
    <property type="match status" value="1"/>
</dbReference>
<accession>A0ABW3D8N9</accession>
<protein>
    <submittedName>
        <fullName evidence="4">GNAT family N-acetyltransferase</fullName>
    </submittedName>
</protein>
<dbReference type="EMBL" id="JBHTIU010000036">
    <property type="protein sequence ID" value="MFD0869817.1"/>
    <property type="molecule type" value="Genomic_DNA"/>
</dbReference>
<dbReference type="Pfam" id="PF13673">
    <property type="entry name" value="Acetyltransf_10"/>
    <property type="match status" value="1"/>
</dbReference>
<dbReference type="PANTHER" id="PTHR43877">
    <property type="entry name" value="AMINOALKYLPHOSPHONATE N-ACETYLTRANSFERASE-RELATED-RELATED"/>
    <property type="match status" value="1"/>
</dbReference>
<dbReference type="Gene3D" id="3.40.630.30">
    <property type="match status" value="1"/>
</dbReference>
<evidence type="ECO:0000259" key="3">
    <source>
        <dbReference type="PROSITE" id="PS51186"/>
    </source>
</evidence>
<comment type="caution">
    <text evidence="4">The sequence shown here is derived from an EMBL/GenBank/DDBJ whole genome shotgun (WGS) entry which is preliminary data.</text>
</comment>
<sequence length="147" mass="16599">MKIVEVQTQEELDQCLSVRKEVFVIEQKVPEDLEIDEYDRSPGACSHWLALDGSNPAGTGRWIFYGEEADTAKLQRLAILSRYRGTGLGSRLLNALENSAREAGAQYAVLDGQCHAEAFYVKHGYVTVSKEPFLEAGIWHVRMRKRL</sequence>
<keyword evidence="1" id="KW-0808">Transferase</keyword>
<evidence type="ECO:0000313" key="5">
    <source>
        <dbReference type="Proteomes" id="UP001597120"/>
    </source>
</evidence>
<dbReference type="SUPFAM" id="SSF55729">
    <property type="entry name" value="Acyl-CoA N-acyltransferases (Nat)"/>
    <property type="match status" value="1"/>
</dbReference>
<evidence type="ECO:0000256" key="1">
    <source>
        <dbReference type="ARBA" id="ARBA00022679"/>
    </source>
</evidence>
<proteinExistence type="predicted"/>
<dbReference type="InterPro" id="IPR000182">
    <property type="entry name" value="GNAT_dom"/>
</dbReference>
<keyword evidence="5" id="KW-1185">Reference proteome</keyword>
<reference evidence="5" key="1">
    <citation type="journal article" date="2019" name="Int. J. Syst. Evol. Microbiol.">
        <title>The Global Catalogue of Microorganisms (GCM) 10K type strain sequencing project: providing services to taxonomists for standard genome sequencing and annotation.</title>
        <authorList>
            <consortium name="The Broad Institute Genomics Platform"/>
            <consortium name="The Broad Institute Genome Sequencing Center for Infectious Disease"/>
            <person name="Wu L."/>
            <person name="Ma J."/>
        </authorList>
    </citation>
    <scope>NUCLEOTIDE SEQUENCE [LARGE SCALE GENOMIC DNA]</scope>
    <source>
        <strain evidence="5">CCUG 57263</strain>
    </source>
</reference>
<keyword evidence="2" id="KW-0012">Acyltransferase</keyword>
<gene>
    <name evidence="4" type="ORF">ACFQ03_11700</name>
</gene>
<dbReference type="InterPro" id="IPR050832">
    <property type="entry name" value="Bact_Acetyltransf"/>
</dbReference>
<dbReference type="RefSeq" id="WP_150960000.1">
    <property type="nucleotide sequence ID" value="NZ_JBHTIU010000036.1"/>
</dbReference>
<name>A0ABW3D8N9_9BACL</name>
<evidence type="ECO:0000256" key="2">
    <source>
        <dbReference type="ARBA" id="ARBA00023315"/>
    </source>
</evidence>
<feature type="domain" description="N-acetyltransferase" evidence="3">
    <location>
        <begin position="1"/>
        <end position="147"/>
    </location>
</feature>
<dbReference type="Proteomes" id="UP001597120">
    <property type="component" value="Unassembled WGS sequence"/>
</dbReference>
<evidence type="ECO:0000313" key="4">
    <source>
        <dbReference type="EMBL" id="MFD0869817.1"/>
    </source>
</evidence>
<organism evidence="4 5">
    <name type="scientific">Paenibacillus residui</name>
    <dbReference type="NCBI Taxonomy" id="629724"/>
    <lineage>
        <taxon>Bacteria</taxon>
        <taxon>Bacillati</taxon>
        <taxon>Bacillota</taxon>
        <taxon>Bacilli</taxon>
        <taxon>Bacillales</taxon>
        <taxon>Paenibacillaceae</taxon>
        <taxon>Paenibacillus</taxon>
    </lineage>
</organism>
<dbReference type="InterPro" id="IPR016181">
    <property type="entry name" value="Acyl_CoA_acyltransferase"/>
</dbReference>